<keyword evidence="5" id="KW-0175">Coiled coil</keyword>
<dbReference type="InterPro" id="IPR001715">
    <property type="entry name" value="CH_dom"/>
</dbReference>
<keyword evidence="4" id="KW-0009">Actin-binding</keyword>
<dbReference type="Gene3D" id="1.10.238.10">
    <property type="entry name" value="EF-hand"/>
    <property type="match status" value="3"/>
</dbReference>
<dbReference type="InterPro" id="IPR002048">
    <property type="entry name" value="EF_hand_dom"/>
</dbReference>
<protein>
    <submittedName>
        <fullName evidence="8">ACTN2 protein</fullName>
    </submittedName>
</protein>
<keyword evidence="2" id="KW-0677">Repeat</keyword>
<dbReference type="InterPro" id="IPR018159">
    <property type="entry name" value="Spectrin/alpha-actinin"/>
</dbReference>
<evidence type="ECO:0000313" key="9">
    <source>
        <dbReference type="Proteomes" id="UP001166093"/>
    </source>
</evidence>
<dbReference type="Pfam" id="PF08726">
    <property type="entry name" value="EFhand_Ca_insen"/>
    <property type="match status" value="1"/>
</dbReference>
<dbReference type="Gene3D" id="1.20.58.60">
    <property type="match status" value="4"/>
</dbReference>
<evidence type="ECO:0000256" key="5">
    <source>
        <dbReference type="SAM" id="Coils"/>
    </source>
</evidence>
<feature type="coiled-coil region" evidence="5">
    <location>
        <begin position="207"/>
        <end position="234"/>
    </location>
</feature>
<reference evidence="8" key="1">
    <citation type="journal article" date="2021" name="Cell">
        <title>Tracing the genetic footprints of vertebrate landing in non-teleost ray-finned fishes.</title>
        <authorList>
            <person name="Bi X."/>
            <person name="Wang K."/>
            <person name="Yang L."/>
            <person name="Pan H."/>
            <person name="Jiang H."/>
            <person name="Wei Q."/>
            <person name="Fang M."/>
            <person name="Yu H."/>
            <person name="Zhu C."/>
            <person name="Cai Y."/>
            <person name="He Y."/>
            <person name="Gan X."/>
            <person name="Zeng H."/>
            <person name="Yu D."/>
            <person name="Zhu Y."/>
            <person name="Jiang H."/>
            <person name="Qiu Q."/>
            <person name="Yang H."/>
            <person name="Zhang Y.E."/>
            <person name="Wang W."/>
            <person name="Zhu M."/>
            <person name="He S."/>
            <person name="Zhang G."/>
        </authorList>
    </citation>
    <scope>NUCLEOTIDE SEQUENCE</scope>
    <source>
        <strain evidence="8">Pddl_001</strain>
    </source>
</reference>
<feature type="non-terminal residue" evidence="8">
    <location>
        <position position="1"/>
    </location>
</feature>
<keyword evidence="9" id="KW-1185">Reference proteome</keyword>
<dbReference type="Proteomes" id="UP001166093">
    <property type="component" value="Unassembled WGS sequence"/>
</dbReference>
<feature type="domain" description="EF-hand" evidence="7">
    <location>
        <begin position="750"/>
        <end position="785"/>
    </location>
</feature>
<keyword evidence="3" id="KW-0106">Calcium</keyword>
<dbReference type="Gene3D" id="1.10.418.10">
    <property type="entry name" value="Calponin-like domain"/>
    <property type="match status" value="2"/>
</dbReference>
<accession>A0ABS2YGG8</accession>
<feature type="domain" description="EF-hand" evidence="7">
    <location>
        <begin position="688"/>
        <end position="723"/>
    </location>
</feature>
<proteinExistence type="predicted"/>
<dbReference type="PROSITE" id="PS50222">
    <property type="entry name" value="EF_HAND_2"/>
    <property type="match status" value="2"/>
</dbReference>
<feature type="non-terminal residue" evidence="8">
    <location>
        <position position="855"/>
    </location>
</feature>
<dbReference type="SUPFAM" id="SSF47576">
    <property type="entry name" value="Calponin-homology domain, CH-domain"/>
    <property type="match status" value="1"/>
</dbReference>
<dbReference type="Pfam" id="PF00435">
    <property type="entry name" value="Spectrin"/>
    <property type="match status" value="4"/>
</dbReference>
<evidence type="ECO:0000256" key="3">
    <source>
        <dbReference type="ARBA" id="ARBA00022837"/>
    </source>
</evidence>
<dbReference type="SMART" id="SM00150">
    <property type="entry name" value="SPEC"/>
    <property type="match status" value="3"/>
</dbReference>
<evidence type="ECO:0000256" key="2">
    <source>
        <dbReference type="ARBA" id="ARBA00022737"/>
    </source>
</evidence>
<dbReference type="CDD" id="cd00051">
    <property type="entry name" value="EFh"/>
    <property type="match status" value="1"/>
</dbReference>
<organism evidence="8 9">
    <name type="scientific">Polyodon spathula</name>
    <name type="common">North American paddlefish</name>
    <name type="synonym">Squalus spathula</name>
    <dbReference type="NCBI Taxonomy" id="7913"/>
    <lineage>
        <taxon>Eukaryota</taxon>
        <taxon>Metazoa</taxon>
        <taxon>Chordata</taxon>
        <taxon>Craniata</taxon>
        <taxon>Vertebrata</taxon>
        <taxon>Euteleostomi</taxon>
        <taxon>Actinopterygii</taxon>
        <taxon>Chondrostei</taxon>
        <taxon>Acipenseriformes</taxon>
        <taxon>Polyodontidae</taxon>
        <taxon>Polyodon</taxon>
    </lineage>
</organism>
<dbReference type="SMART" id="SM01184">
    <property type="entry name" value="efhand_Ca_insen"/>
    <property type="match status" value="1"/>
</dbReference>
<comment type="caution">
    <text evidence="8">The sequence shown here is derived from an EMBL/GenBank/DDBJ whole genome shotgun (WGS) entry which is preliminary data.</text>
</comment>
<dbReference type="InterPro" id="IPR002017">
    <property type="entry name" value="Spectrin_repeat"/>
</dbReference>
<dbReference type="SUPFAM" id="SSF47473">
    <property type="entry name" value="EF-hand"/>
    <property type="match status" value="1"/>
</dbReference>
<dbReference type="SMART" id="SM00054">
    <property type="entry name" value="EFh"/>
    <property type="match status" value="2"/>
</dbReference>
<keyword evidence="1" id="KW-0479">Metal-binding</keyword>
<dbReference type="InterPro" id="IPR036872">
    <property type="entry name" value="CH_dom_sf"/>
</dbReference>
<evidence type="ECO:0000256" key="4">
    <source>
        <dbReference type="ARBA" id="ARBA00023203"/>
    </source>
</evidence>
<feature type="coiled-coil region" evidence="5">
    <location>
        <begin position="372"/>
        <end position="406"/>
    </location>
</feature>
<dbReference type="SUPFAM" id="SSF46966">
    <property type="entry name" value="Spectrin repeat"/>
    <property type="match status" value="4"/>
</dbReference>
<dbReference type="PANTHER" id="PTHR11915">
    <property type="entry name" value="SPECTRIN/FILAMIN RELATED CYTOSKELETAL PROTEIN"/>
    <property type="match status" value="1"/>
</dbReference>
<dbReference type="PROSITE" id="PS50021">
    <property type="entry name" value="CH"/>
    <property type="match status" value="1"/>
</dbReference>
<gene>
    <name evidence="8" type="primary">Actn2</name>
    <name evidence="8" type="ORF">GTO93_0015440</name>
</gene>
<dbReference type="CDD" id="cd21216">
    <property type="entry name" value="CH_ACTN_rpt2"/>
    <property type="match status" value="1"/>
</dbReference>
<name>A0ABS2YGG8_POLSP</name>
<dbReference type="CDD" id="cd00176">
    <property type="entry name" value="SPEC"/>
    <property type="match status" value="1"/>
</dbReference>
<feature type="domain" description="Calponin-homology (CH)" evidence="6">
    <location>
        <begin position="86"/>
        <end position="192"/>
    </location>
</feature>
<evidence type="ECO:0000259" key="7">
    <source>
        <dbReference type="PROSITE" id="PS50222"/>
    </source>
</evidence>
<evidence type="ECO:0000256" key="1">
    <source>
        <dbReference type="ARBA" id="ARBA00022723"/>
    </source>
</evidence>
<dbReference type="Pfam" id="PF13833">
    <property type="entry name" value="EF-hand_8"/>
    <property type="match status" value="1"/>
</dbReference>
<dbReference type="InterPro" id="IPR011992">
    <property type="entry name" value="EF-hand-dom_pair"/>
</dbReference>
<dbReference type="SMART" id="SM00033">
    <property type="entry name" value="CH"/>
    <property type="match status" value="1"/>
</dbReference>
<dbReference type="InterPro" id="IPR014837">
    <property type="entry name" value="EF-hand_Ca_insen"/>
</dbReference>
<dbReference type="Pfam" id="PF13405">
    <property type="entry name" value="EF-hand_6"/>
    <property type="match status" value="1"/>
</dbReference>
<evidence type="ECO:0000313" key="8">
    <source>
        <dbReference type="EMBL" id="MBN3284998.1"/>
    </source>
</evidence>
<dbReference type="Pfam" id="PF00307">
    <property type="entry name" value="CH"/>
    <property type="match status" value="1"/>
</dbReference>
<sequence length="855" mass="98910">MMTQLETTVQYNNFEYEQQEDEYMTPEDEWDRDLLLDPAWEKQQRKTFTAWCSSHLRKAGTQIENIEEDFRNGLKLMLLLEIISETSAKEGLLLWCQRKTAPYKNVNVQNFHVSWRDGLAFNALIHRHRPDLLAFDALDEDDPVGNLNLALEVAEKHLDIPKMLDAEDIVNTPKPDERALMTYVSCFYHAFAGAEQAETAANRICKVLGVNQENEKLMEEYERLASELLEWIHRTIPWLENRTPEKTMISMQQKLEDFRGYRRIHKPPKVQEKCQLEISFNTLQTKLRISSRPAFMPSEGKMVSDIASAWQSLEQVEKGYEEWLLNEIRRLERVDHLAEKFRQKACTHESWACDKEQILSQKDYESASLTEVRALLRKHEAFESDLAAHQDRMEQIAAIAQELNELNYHAAAEVNERCQKMCDQWDKLGTLTQKRREALERTEKLLETIDQLYLEFAKRAAPFNNWMEGAMEDLQDMFIVHSIEETQSLISAHEQFKATLPEADSERQAILGIHNEVQKIAQSYGVSLSIINPYSTISAEEIRAKWDKVKQLVPQREQALQEEVAHQHSNERLRRQFASQANVIGPWIQNKMQEIGQSSVEMSGPLEDQMNQLKQYEHIIIAYKPNIDKLEGDHQMIQESLIFDNKHTNYTMEHIRVGWELLLTTVARTMNEIETQILTRDAKGISQEQMNEFRSSFNHFDRDDSGKLRPQEFKACLISLGQVGNDQQKKKGGMETDDFRACLISMGYDLGEVEFARIMTLVDPSGTGVVSFQSFVDFMTRETADTDTADQVVASFRILAADKPYILVDELRRELPPEQAEYCIMRMPAYTGPGQQPGALDYTCFSTALYGESDL</sequence>
<evidence type="ECO:0000259" key="6">
    <source>
        <dbReference type="PROSITE" id="PS50021"/>
    </source>
</evidence>
<dbReference type="EMBL" id="JAAWVQ010142594">
    <property type="protein sequence ID" value="MBN3284998.1"/>
    <property type="molecule type" value="Genomic_DNA"/>
</dbReference>